<dbReference type="PRINTS" id="PR00949">
    <property type="entry name" value="TYPE3IMAPROT"/>
</dbReference>
<dbReference type="Gene3D" id="1.10.8.540">
    <property type="entry name" value="FHIPEP family, domain 3"/>
    <property type="match status" value="1"/>
</dbReference>
<dbReference type="STRING" id="349521.HCH_04087"/>
<dbReference type="GO" id="GO:0009306">
    <property type="term" value="P:protein secretion"/>
    <property type="evidence" value="ECO:0007669"/>
    <property type="project" value="InterPro"/>
</dbReference>
<keyword evidence="7" id="KW-0175">Coiled coil</keyword>
<dbReference type="GO" id="GO:0044780">
    <property type="term" value="P:bacterial-type flagellum assembly"/>
    <property type="evidence" value="ECO:0007669"/>
    <property type="project" value="TreeGrafter"/>
</dbReference>
<dbReference type="PIRSF" id="PIRSF005419">
    <property type="entry name" value="FlhA"/>
    <property type="match status" value="1"/>
</dbReference>
<accession>Q2SEX4</accession>
<keyword evidence="9" id="KW-1185">Reference proteome</keyword>
<dbReference type="Gene3D" id="3.40.50.12790">
    <property type="entry name" value="FHIPEP family, domain 4"/>
    <property type="match status" value="1"/>
</dbReference>
<evidence type="ECO:0000256" key="1">
    <source>
        <dbReference type="ARBA" id="ARBA00004651"/>
    </source>
</evidence>
<keyword evidence="4" id="KW-0812">Transmembrane</keyword>
<dbReference type="InterPro" id="IPR042196">
    <property type="entry name" value="FHIPEP_4"/>
</dbReference>
<evidence type="ECO:0000256" key="4">
    <source>
        <dbReference type="ARBA" id="ARBA00022692"/>
    </source>
</evidence>
<keyword evidence="8" id="KW-0282">Flagellum</keyword>
<gene>
    <name evidence="8" type="primary">flhA1</name>
    <name evidence="8" type="ordered locus">HCH_04087</name>
</gene>
<comment type="similarity">
    <text evidence="2">Belongs to the FHIPEP (flagella/HR/invasion proteins export pore) family.</text>
</comment>
<proteinExistence type="inferred from homology"/>
<evidence type="ECO:0000313" key="9">
    <source>
        <dbReference type="Proteomes" id="UP000000238"/>
    </source>
</evidence>
<keyword evidence="5" id="KW-1133">Transmembrane helix</keyword>
<dbReference type="AlphaFoldDB" id="Q2SEX4"/>
<dbReference type="InterPro" id="IPR042193">
    <property type="entry name" value="FHIPEP_3"/>
</dbReference>
<evidence type="ECO:0000256" key="7">
    <source>
        <dbReference type="SAM" id="Coils"/>
    </source>
</evidence>
<name>Q2SEX4_HAHCH</name>
<keyword evidence="8" id="KW-0966">Cell projection</keyword>
<dbReference type="PANTHER" id="PTHR30161">
    <property type="entry name" value="FLAGELLAR EXPORT PROTEIN, MEMBRANE FLHA SUBUNIT-RELATED"/>
    <property type="match status" value="1"/>
</dbReference>
<reference evidence="8 9" key="1">
    <citation type="journal article" date="2005" name="Nucleic Acids Res.">
        <title>Genomic blueprint of Hahella chejuensis, a marine microbe producing an algicidal agent.</title>
        <authorList>
            <person name="Jeong H."/>
            <person name="Yim J.H."/>
            <person name="Lee C."/>
            <person name="Choi S.-H."/>
            <person name="Park Y.K."/>
            <person name="Yoon S.H."/>
            <person name="Hur C.-G."/>
            <person name="Kang H.-Y."/>
            <person name="Kim D."/>
            <person name="Lee H.H."/>
            <person name="Park K.H."/>
            <person name="Park S.-H."/>
            <person name="Park H.-S."/>
            <person name="Lee H.K."/>
            <person name="Oh T.K."/>
            <person name="Kim J.F."/>
        </authorList>
    </citation>
    <scope>NUCLEOTIDE SEQUENCE [LARGE SCALE GENOMIC DNA]</scope>
    <source>
        <strain evidence="8 9">KCTC 2396</strain>
    </source>
</reference>
<dbReference type="InterPro" id="IPR025505">
    <property type="entry name" value="FHIPEP_CS"/>
</dbReference>
<dbReference type="KEGG" id="hch:HCH_04087"/>
<dbReference type="PANTHER" id="PTHR30161:SF1">
    <property type="entry name" value="FLAGELLAR BIOSYNTHESIS PROTEIN FLHA-RELATED"/>
    <property type="match status" value="1"/>
</dbReference>
<evidence type="ECO:0000256" key="2">
    <source>
        <dbReference type="ARBA" id="ARBA00008835"/>
    </source>
</evidence>
<dbReference type="PROSITE" id="PS00994">
    <property type="entry name" value="FHIPEP"/>
    <property type="match status" value="1"/>
</dbReference>
<feature type="coiled-coil region" evidence="7">
    <location>
        <begin position="316"/>
        <end position="343"/>
    </location>
</feature>
<protein>
    <submittedName>
        <fullName evidence="8">Flagellar biosynthesis pathway, component FlhA</fullName>
    </submittedName>
</protein>
<dbReference type="GO" id="GO:0005886">
    <property type="term" value="C:plasma membrane"/>
    <property type="evidence" value="ECO:0007669"/>
    <property type="project" value="UniProtKB-SubCell"/>
</dbReference>
<organism evidence="8 9">
    <name type="scientific">Hahella chejuensis (strain KCTC 2396)</name>
    <dbReference type="NCBI Taxonomy" id="349521"/>
    <lineage>
        <taxon>Bacteria</taxon>
        <taxon>Pseudomonadati</taxon>
        <taxon>Pseudomonadota</taxon>
        <taxon>Gammaproteobacteria</taxon>
        <taxon>Oceanospirillales</taxon>
        <taxon>Hahellaceae</taxon>
        <taxon>Hahella</taxon>
    </lineage>
</organism>
<dbReference type="Pfam" id="PF00771">
    <property type="entry name" value="FHIPEP"/>
    <property type="match status" value="1"/>
</dbReference>
<keyword evidence="6" id="KW-0472">Membrane</keyword>
<dbReference type="InterPro" id="IPR001712">
    <property type="entry name" value="T3SS_FHIPEP"/>
</dbReference>
<evidence type="ECO:0000313" key="8">
    <source>
        <dbReference type="EMBL" id="ABC30800.1"/>
    </source>
</evidence>
<dbReference type="EMBL" id="CP000155">
    <property type="protein sequence ID" value="ABC30800.1"/>
    <property type="molecule type" value="Genomic_DNA"/>
</dbReference>
<keyword evidence="3" id="KW-1003">Cell membrane</keyword>
<evidence type="ECO:0000256" key="5">
    <source>
        <dbReference type="ARBA" id="ARBA00022989"/>
    </source>
</evidence>
<evidence type="ECO:0000256" key="6">
    <source>
        <dbReference type="ARBA" id="ARBA00023136"/>
    </source>
</evidence>
<dbReference type="Proteomes" id="UP000000238">
    <property type="component" value="Chromosome"/>
</dbReference>
<comment type="subcellular location">
    <subcellularLocation>
        <location evidence="1">Cell membrane</location>
        <topology evidence="1">Multi-pass membrane protein</topology>
    </subcellularLocation>
</comment>
<keyword evidence="8" id="KW-0969">Cilium</keyword>
<dbReference type="HOGENOM" id="CLU_015346_3_0_6"/>
<dbReference type="Gene3D" id="3.40.30.60">
    <property type="entry name" value="FHIPEP family, domain 1"/>
    <property type="match status" value="1"/>
</dbReference>
<dbReference type="InterPro" id="IPR042194">
    <property type="entry name" value="FHIPEP_1"/>
</dbReference>
<evidence type="ECO:0000256" key="3">
    <source>
        <dbReference type="ARBA" id="ARBA00022475"/>
    </source>
</evidence>
<dbReference type="RefSeq" id="WP_011397867.1">
    <property type="nucleotide sequence ID" value="NC_007645.1"/>
</dbReference>
<dbReference type="eggNOG" id="COG1298">
    <property type="taxonomic scope" value="Bacteria"/>
</dbReference>
<sequence>MMSRPSMASLLGTRSELALVLGMVGILLVLFTPIPSQLLDVLLIINFSFGLLILLLTFFVDKPLGFSTFPSLLLIATLFRLSLNIAATRLILSDGDAGEVINAIGTYVVGGNYVIGLVVFLILIVVQYVVVTNGAQRVAEVAARFTLDSMPGKQMSIDADMNMGLIDEKEARERRQNIEREASFYGAMDGASKFVKGDAIAGILIILIDIIGGLTVGIAQRGLSWGEALHSYTLLTVGDGIVTQIPALVISTATGIIITRAATDAFLGDEISRQVTRYPKSLVIVTLGLLSLLLLPGIPALPIFIVASLMAALVVYAFKQNKYQEAEDNVEDQEDAEKDIYEELKVEPLEISLGPSIAGYLGASEGALMDEIKRLRKQLALELGFVLPNVKIYQTDRNSEREYKVCVHGAQVAEGELYSDRILAISAQDLTDKLPGVSVKDPTYGLPAVWIEENLKEKARQFNCTLVDPLTVMLTHVNETVRLQAPALLTRSETEKLMGRVRTAQSSLYEELVPNTLTLSDIQKVLQQLLQEKVSIRNIELIAEALVDAGKVSKDHEQLADQVRQKLGAEICQDLVAQDRYLHVMSMDPGIEQLMQSGIRVTEQGASLYVDPKLTEQVLSSLARQVEKMMAVGLKPVLITSPGVRRHIRKLSGRLLPHLTVLALTEVPVGMNIKSFSIVEVDRGLVNRATTREKKES</sequence>